<dbReference type="InterPro" id="IPR029016">
    <property type="entry name" value="GAF-like_dom_sf"/>
</dbReference>
<proteinExistence type="predicted"/>
<dbReference type="KEGG" id="panc:E2636_08065"/>
<dbReference type="Gene3D" id="3.30.450.40">
    <property type="match status" value="1"/>
</dbReference>
<dbReference type="EMBL" id="CP038015">
    <property type="protein sequence ID" value="QBP41082.1"/>
    <property type="molecule type" value="Genomic_DNA"/>
</dbReference>
<dbReference type="InterPro" id="IPR003018">
    <property type="entry name" value="GAF"/>
</dbReference>
<evidence type="ECO:0000259" key="1">
    <source>
        <dbReference type="Pfam" id="PF01590"/>
    </source>
</evidence>
<feature type="domain" description="GAF" evidence="1">
    <location>
        <begin position="8"/>
        <end position="116"/>
    </location>
</feature>
<evidence type="ECO:0000313" key="2">
    <source>
        <dbReference type="EMBL" id="QBP41082.1"/>
    </source>
</evidence>
<keyword evidence="3" id="KW-1185">Reference proteome</keyword>
<dbReference type="RefSeq" id="WP_134209739.1">
    <property type="nucleotide sequence ID" value="NZ_CP038015.1"/>
</dbReference>
<dbReference type="Proteomes" id="UP000294292">
    <property type="component" value="Chromosome"/>
</dbReference>
<gene>
    <name evidence="2" type="ORF">E2636_08065</name>
</gene>
<reference evidence="2 3" key="1">
    <citation type="submission" date="2019-03" db="EMBL/GenBank/DDBJ databases">
        <title>Complete genome sequence of Paenisporosarcina antarctica CGMCC 1.6503T.</title>
        <authorList>
            <person name="Rong J.-C."/>
            <person name="Chi N.-Y."/>
            <person name="Zhang Q.-F."/>
        </authorList>
    </citation>
    <scope>NUCLEOTIDE SEQUENCE [LARGE SCALE GENOMIC DNA]</scope>
    <source>
        <strain evidence="2 3">CGMCC 1.6503</strain>
    </source>
</reference>
<dbReference type="Pfam" id="PF01590">
    <property type="entry name" value="GAF"/>
    <property type="match status" value="1"/>
</dbReference>
<protein>
    <submittedName>
        <fullName evidence="2">GAF domain-containing protein</fullName>
    </submittedName>
</protein>
<accession>A0A4P6ZXF5</accession>
<organism evidence="2 3">
    <name type="scientific">Paenisporosarcina antarctica</name>
    <dbReference type="NCBI Taxonomy" id="417367"/>
    <lineage>
        <taxon>Bacteria</taxon>
        <taxon>Bacillati</taxon>
        <taxon>Bacillota</taxon>
        <taxon>Bacilli</taxon>
        <taxon>Bacillales</taxon>
        <taxon>Caryophanaceae</taxon>
        <taxon>Paenisporosarcina</taxon>
    </lineage>
</organism>
<dbReference type="AlphaFoldDB" id="A0A4P6ZXF5"/>
<sequence>MTNKADYQTEIERIRLATGCDIIALALVETAENQYELKWKYASGNLNNRFKQIVLQSGRGVAGLVFKTGKPLLMSSISDFLEKDNLFNYPILTLEKLKSIGALPLWHDGRVAGVLLGGFREDLRMTEDLLQCMLEMSVKGIGKLDGRKELMLN</sequence>
<name>A0A4P6ZXF5_9BACL</name>
<dbReference type="SUPFAM" id="SSF55781">
    <property type="entry name" value="GAF domain-like"/>
    <property type="match status" value="1"/>
</dbReference>
<evidence type="ECO:0000313" key="3">
    <source>
        <dbReference type="Proteomes" id="UP000294292"/>
    </source>
</evidence>
<dbReference type="OrthoDB" id="2360948at2"/>